<dbReference type="AlphaFoldDB" id="A0A8J7W6E9"/>
<dbReference type="Pfam" id="PF02311">
    <property type="entry name" value="AraC_binding"/>
    <property type="match status" value="1"/>
</dbReference>
<proteinExistence type="predicted"/>
<feature type="domain" description="HTH araC/xylS-type" evidence="4">
    <location>
        <begin position="182"/>
        <end position="280"/>
    </location>
</feature>
<dbReference type="InterPro" id="IPR020449">
    <property type="entry name" value="Tscrpt_reg_AraC-type_HTH"/>
</dbReference>
<evidence type="ECO:0000256" key="2">
    <source>
        <dbReference type="ARBA" id="ARBA00023125"/>
    </source>
</evidence>
<dbReference type="EMBL" id="JAGSND010000018">
    <property type="protein sequence ID" value="MBR0599943.1"/>
    <property type="molecule type" value="Genomic_DNA"/>
</dbReference>
<reference evidence="5" key="2">
    <citation type="submission" date="2021-04" db="EMBL/GenBank/DDBJ databases">
        <authorList>
            <person name="Liu J."/>
        </authorList>
    </citation>
    <scope>NUCLEOTIDE SEQUENCE</scope>
    <source>
        <strain evidence="5">BAD-6</strain>
    </source>
</reference>
<reference evidence="5" key="1">
    <citation type="submission" date="2021-04" db="EMBL/GenBank/DDBJ databases">
        <title>Sinoanaerobacter chloroacetimidivorans sp. nov., an obligate anaerobic bacterium isolated from anaerobic sludge.</title>
        <authorList>
            <person name="Bao Y."/>
        </authorList>
    </citation>
    <scope>NUCLEOTIDE SEQUENCE</scope>
    <source>
        <strain evidence="5">BAD-6</strain>
    </source>
</reference>
<dbReference type="PANTHER" id="PTHR43280">
    <property type="entry name" value="ARAC-FAMILY TRANSCRIPTIONAL REGULATOR"/>
    <property type="match status" value="1"/>
</dbReference>
<dbReference type="PROSITE" id="PS01124">
    <property type="entry name" value="HTH_ARAC_FAMILY_2"/>
    <property type="match status" value="1"/>
</dbReference>
<keyword evidence="6" id="KW-1185">Reference proteome</keyword>
<dbReference type="GO" id="GO:0003700">
    <property type="term" value="F:DNA-binding transcription factor activity"/>
    <property type="evidence" value="ECO:0007669"/>
    <property type="project" value="InterPro"/>
</dbReference>
<evidence type="ECO:0000259" key="4">
    <source>
        <dbReference type="PROSITE" id="PS01124"/>
    </source>
</evidence>
<dbReference type="SUPFAM" id="SSF46689">
    <property type="entry name" value="Homeodomain-like"/>
    <property type="match status" value="2"/>
</dbReference>
<dbReference type="Gene3D" id="2.60.120.10">
    <property type="entry name" value="Jelly Rolls"/>
    <property type="match status" value="1"/>
</dbReference>
<accession>A0A8J7W6E9</accession>
<dbReference type="RefSeq" id="WP_227020070.1">
    <property type="nucleotide sequence ID" value="NZ_JAGSND010000018.1"/>
</dbReference>
<keyword evidence="3" id="KW-0804">Transcription</keyword>
<dbReference type="SUPFAM" id="SSF51215">
    <property type="entry name" value="Regulatory protein AraC"/>
    <property type="match status" value="1"/>
</dbReference>
<dbReference type="SMART" id="SM00342">
    <property type="entry name" value="HTH_ARAC"/>
    <property type="match status" value="1"/>
</dbReference>
<dbReference type="InterPro" id="IPR014710">
    <property type="entry name" value="RmlC-like_jellyroll"/>
</dbReference>
<keyword evidence="2" id="KW-0238">DNA-binding</keyword>
<dbReference type="InterPro" id="IPR018060">
    <property type="entry name" value="HTH_AraC"/>
</dbReference>
<gene>
    <name evidence="5" type="ORF">KCX82_18835</name>
</gene>
<name>A0A8J7W6E9_9FIRM</name>
<dbReference type="Proteomes" id="UP000675664">
    <property type="component" value="Unassembled WGS sequence"/>
</dbReference>
<dbReference type="PRINTS" id="PR00032">
    <property type="entry name" value="HTHARAC"/>
</dbReference>
<evidence type="ECO:0000313" key="6">
    <source>
        <dbReference type="Proteomes" id="UP000675664"/>
    </source>
</evidence>
<organism evidence="5 6">
    <name type="scientific">Sinanaerobacter chloroacetimidivorans</name>
    <dbReference type="NCBI Taxonomy" id="2818044"/>
    <lineage>
        <taxon>Bacteria</taxon>
        <taxon>Bacillati</taxon>
        <taxon>Bacillota</taxon>
        <taxon>Clostridia</taxon>
        <taxon>Peptostreptococcales</taxon>
        <taxon>Anaerovoracaceae</taxon>
        <taxon>Sinanaerobacter</taxon>
    </lineage>
</organism>
<keyword evidence="1" id="KW-0805">Transcription regulation</keyword>
<dbReference type="Pfam" id="PF12833">
    <property type="entry name" value="HTH_18"/>
    <property type="match status" value="1"/>
</dbReference>
<dbReference type="GO" id="GO:0043565">
    <property type="term" value="F:sequence-specific DNA binding"/>
    <property type="evidence" value="ECO:0007669"/>
    <property type="project" value="InterPro"/>
</dbReference>
<comment type="caution">
    <text evidence="5">The sequence shown here is derived from an EMBL/GenBank/DDBJ whole genome shotgun (WGS) entry which is preliminary data.</text>
</comment>
<evidence type="ECO:0000256" key="1">
    <source>
        <dbReference type="ARBA" id="ARBA00023015"/>
    </source>
</evidence>
<dbReference type="PANTHER" id="PTHR43280:SF28">
    <property type="entry name" value="HTH-TYPE TRANSCRIPTIONAL ACTIVATOR RHAS"/>
    <property type="match status" value="1"/>
</dbReference>
<dbReference type="InterPro" id="IPR003313">
    <property type="entry name" value="AraC-bd"/>
</dbReference>
<dbReference type="InterPro" id="IPR037923">
    <property type="entry name" value="HTH-like"/>
</dbReference>
<protein>
    <submittedName>
        <fullName evidence="5">Helix-turn-helix transcriptional regulator</fullName>
    </submittedName>
</protein>
<evidence type="ECO:0000256" key="3">
    <source>
        <dbReference type="ARBA" id="ARBA00023163"/>
    </source>
</evidence>
<dbReference type="InterPro" id="IPR009057">
    <property type="entry name" value="Homeodomain-like_sf"/>
</dbReference>
<dbReference type="Gene3D" id="1.10.10.60">
    <property type="entry name" value="Homeodomain-like"/>
    <property type="match status" value="2"/>
</dbReference>
<evidence type="ECO:0000313" key="5">
    <source>
        <dbReference type="EMBL" id="MBR0599943.1"/>
    </source>
</evidence>
<sequence length="286" mass="33169">MLQSFNNQKFLSSFQDNTIPALLYSCKTEDNHVKMPRVMHRHEDKAEVVFITCGSGVHYIDGKKYYTKKGDLLLYNAGVIHDETANPNDNMNVYCIAVSNLNLKGRPINHFATEKMSSVINVEEDYEKFLNLLEIIHENTLENSKPSTEIANYLLRTVIVMIDNLLQRKSASIETEEYKTGKQIKKYIDEHYADNINLDTIASHFNMNLYYLGHIFKDMVGYSPMQYVIRRRIGEAQSLLINTDYSVTQIATTVGYNNTNHFHSVFYKMVGMTPAKYRKYWVKVKE</sequence>
<dbReference type="CDD" id="cd02208">
    <property type="entry name" value="cupin_RmlC-like"/>
    <property type="match status" value="1"/>
</dbReference>